<reference evidence="1 2" key="1">
    <citation type="journal article" date="2018" name="PLoS Genet.">
        <title>Population sequencing reveals clonal diversity and ancestral inbreeding in the grapevine cultivar Chardonnay.</title>
        <authorList>
            <person name="Roach M.J."/>
            <person name="Johnson D.L."/>
            <person name="Bohlmann J."/>
            <person name="van Vuuren H.J."/>
            <person name="Jones S.J."/>
            <person name="Pretorius I.S."/>
            <person name="Schmidt S.A."/>
            <person name="Borneman A.R."/>
        </authorList>
    </citation>
    <scope>NUCLEOTIDE SEQUENCE [LARGE SCALE GENOMIC DNA]</scope>
    <source>
        <strain evidence="2">cv. Chardonnay</strain>
        <tissue evidence="1">Leaf</tissue>
    </source>
</reference>
<sequence length="93" mass="9969">MTSCVLLPTVTPPSYKHECPNNVIPCAHQAGHTDGHMALLHIKTNSLIVGDHCVGNYSANESAGFFQSWKCILDVTSGGNMTLQLDASLVVFL</sequence>
<evidence type="ECO:0000313" key="2">
    <source>
        <dbReference type="Proteomes" id="UP000288805"/>
    </source>
</evidence>
<protein>
    <submittedName>
        <fullName evidence="1">Uncharacterized protein</fullName>
    </submittedName>
</protein>
<accession>A0A438ELF9</accession>
<proteinExistence type="predicted"/>
<dbReference type="Proteomes" id="UP000288805">
    <property type="component" value="Unassembled WGS sequence"/>
</dbReference>
<dbReference type="AlphaFoldDB" id="A0A438ELF9"/>
<name>A0A438ELF9_VITVI</name>
<comment type="caution">
    <text evidence="1">The sequence shown here is derived from an EMBL/GenBank/DDBJ whole genome shotgun (WGS) entry which is preliminary data.</text>
</comment>
<evidence type="ECO:0000313" key="1">
    <source>
        <dbReference type="EMBL" id="RVW48563.1"/>
    </source>
</evidence>
<dbReference type="EMBL" id="QGNW01001250">
    <property type="protein sequence ID" value="RVW48563.1"/>
    <property type="molecule type" value="Genomic_DNA"/>
</dbReference>
<gene>
    <name evidence="1" type="ORF">CK203_088458</name>
</gene>
<organism evidence="1 2">
    <name type="scientific">Vitis vinifera</name>
    <name type="common">Grape</name>
    <dbReference type="NCBI Taxonomy" id="29760"/>
    <lineage>
        <taxon>Eukaryota</taxon>
        <taxon>Viridiplantae</taxon>
        <taxon>Streptophyta</taxon>
        <taxon>Embryophyta</taxon>
        <taxon>Tracheophyta</taxon>
        <taxon>Spermatophyta</taxon>
        <taxon>Magnoliopsida</taxon>
        <taxon>eudicotyledons</taxon>
        <taxon>Gunneridae</taxon>
        <taxon>Pentapetalae</taxon>
        <taxon>rosids</taxon>
        <taxon>Vitales</taxon>
        <taxon>Vitaceae</taxon>
        <taxon>Viteae</taxon>
        <taxon>Vitis</taxon>
    </lineage>
</organism>